<dbReference type="KEGG" id="rml:FF011L_27910"/>
<evidence type="ECO:0000313" key="5">
    <source>
        <dbReference type="Proteomes" id="UP000320672"/>
    </source>
</evidence>
<dbReference type="PROSITE" id="PS50234">
    <property type="entry name" value="VWFA"/>
    <property type="match status" value="1"/>
</dbReference>
<dbReference type="InterPro" id="IPR036465">
    <property type="entry name" value="vWFA_dom_sf"/>
</dbReference>
<dbReference type="InterPro" id="IPR051266">
    <property type="entry name" value="CLCR"/>
</dbReference>
<feature type="region of interest" description="Disordered" evidence="1">
    <location>
        <begin position="475"/>
        <end position="494"/>
    </location>
</feature>
<evidence type="ECO:0000259" key="3">
    <source>
        <dbReference type="PROSITE" id="PS50234"/>
    </source>
</evidence>
<evidence type="ECO:0000313" key="4">
    <source>
        <dbReference type="EMBL" id="QDS94014.1"/>
    </source>
</evidence>
<name>A0A517MGK1_9BACT</name>
<dbReference type="OrthoDB" id="9805121at2"/>
<dbReference type="InterPro" id="IPR022156">
    <property type="entry name" value="Uncharacterised_YfbK_N"/>
</dbReference>
<dbReference type="EMBL" id="CP036262">
    <property type="protein sequence ID" value="QDS94014.1"/>
    <property type="molecule type" value="Genomic_DNA"/>
</dbReference>
<dbReference type="Gene3D" id="3.40.50.410">
    <property type="entry name" value="von Willebrand factor, type A domain"/>
    <property type="match status" value="1"/>
</dbReference>
<keyword evidence="2" id="KW-0472">Membrane</keyword>
<keyword evidence="2" id="KW-0812">Transmembrane</keyword>
<proteinExistence type="predicted"/>
<organism evidence="4 5">
    <name type="scientific">Roseimaritima multifibrata</name>
    <dbReference type="NCBI Taxonomy" id="1930274"/>
    <lineage>
        <taxon>Bacteria</taxon>
        <taxon>Pseudomonadati</taxon>
        <taxon>Planctomycetota</taxon>
        <taxon>Planctomycetia</taxon>
        <taxon>Pirellulales</taxon>
        <taxon>Pirellulaceae</taxon>
        <taxon>Roseimaritima</taxon>
    </lineage>
</organism>
<dbReference type="SUPFAM" id="SSF53300">
    <property type="entry name" value="vWA-like"/>
    <property type="match status" value="1"/>
</dbReference>
<evidence type="ECO:0000256" key="2">
    <source>
        <dbReference type="SAM" id="Phobius"/>
    </source>
</evidence>
<dbReference type="PANTHER" id="PTHR10579:SF43">
    <property type="entry name" value="ZINC FINGER (C3HC4-TYPE RING FINGER) FAMILY PROTEIN"/>
    <property type="match status" value="1"/>
</dbReference>
<feature type="transmembrane region" description="Helical" evidence="2">
    <location>
        <begin position="121"/>
        <end position="145"/>
    </location>
</feature>
<feature type="compositionally biased region" description="Polar residues" evidence="1">
    <location>
        <begin position="234"/>
        <end position="246"/>
    </location>
</feature>
<dbReference type="PANTHER" id="PTHR10579">
    <property type="entry name" value="CALCIUM-ACTIVATED CHLORIDE CHANNEL REGULATOR"/>
    <property type="match status" value="1"/>
</dbReference>
<dbReference type="RefSeq" id="WP_145352077.1">
    <property type="nucleotide sequence ID" value="NZ_CP036262.1"/>
</dbReference>
<feature type="compositionally biased region" description="Gly residues" evidence="1">
    <location>
        <begin position="340"/>
        <end position="351"/>
    </location>
</feature>
<feature type="compositionally biased region" description="Basic and acidic residues" evidence="1">
    <location>
        <begin position="301"/>
        <end position="322"/>
    </location>
</feature>
<keyword evidence="5" id="KW-1185">Reference proteome</keyword>
<dbReference type="Pfam" id="PF13519">
    <property type="entry name" value="VWA_2"/>
    <property type="match status" value="1"/>
</dbReference>
<dbReference type="Proteomes" id="UP000320672">
    <property type="component" value="Chromosome"/>
</dbReference>
<sequence>MNEPINNPSTESDLEARIVSMVLNEASDFERDQLERLLQQRPDLAAFKARMEDVHGLLHDLRDDDSIDAGDDWKLPLERRDQVMAVIRGEADPLQLPPIPAPAADSTLSVLGARGRRQVKVASVFGVLASIAAVGLVAFVSTSLISDSEVAVSDRVLNRQTAETADAILVPSIEADVRLEMRADDRDDYSVFGNELDHLSRDAKDNVPLENLLPDIKERLDAATTQLPASNRKNSMSYFSDVTPSGETLPPSVASVPLGERFGRERRLPDSSVVPQPTRNESPSQPPVDSKNQDAQPFPNAKEDDPFGVDENQRRHFERGETEQNQPASPPDAAWDVAGSAGGGMSGGKGFANGSQPMPPTPLEESLNRSPQQARPALRTTRETVAPVLPSAPSAGSAGNDKADAPKTAPTTDDESLLALDFSGYAGAAANKSAPLKQAPAEVEFKSDVLRQLTEEQAKPKSLDDRVAGLPIAPKEEANLGLPSPANVASEKQAAGTLPTRFDGLGSNVWQSPIPSVPKALNETLANEESTSTFSLHVSDVSFKLAQSALSQGEWPEPSKVRIEEFVNAFDYGDPLPSESEKIACQIEQSVHPFIQQRNLLRVAMRTAAAGRSNNTPLRLTLLLDNSGSMERHDRHQTVQRAFTLLAQQLKPIDQVTLISFARQPRLLADKVTGDQAGQLMELVESLPSEGGTNIEAALQLAGEKALEQKIEGAQNRIVLLTDGAVNLGNANPERLSNQIVELRNFGIAFDAAGISAEGLNDEVLEAMTRKGDGRYYLLDNLESADEGFARQLAGALRPSAMNVKVQVDFNPQRVGRYKLLGFEKHLLDKEDFRDDSVDAAEMSAEEAGVAMYQFEAKPDGQGDVGSVSVRFRDMNSGQMVEKRWPILYQPDAPHTDQATPSMQIATAASLLAAKLKGDPLGANVDLKSLTKLVSELPEPQRDTKRVVELQEMIQQARQVNGE</sequence>
<feature type="domain" description="VWFA" evidence="3">
    <location>
        <begin position="619"/>
        <end position="793"/>
    </location>
</feature>
<evidence type="ECO:0000256" key="1">
    <source>
        <dbReference type="SAM" id="MobiDB-lite"/>
    </source>
</evidence>
<dbReference type="Pfam" id="PF12450">
    <property type="entry name" value="vWF_A"/>
    <property type="match status" value="1"/>
</dbReference>
<protein>
    <submittedName>
        <fullName evidence="4">von Willebrand factor</fullName>
    </submittedName>
</protein>
<dbReference type="SMART" id="SM00327">
    <property type="entry name" value="VWA"/>
    <property type="match status" value="1"/>
</dbReference>
<dbReference type="AlphaFoldDB" id="A0A517MGK1"/>
<dbReference type="InterPro" id="IPR021908">
    <property type="entry name" value="YfbK_C"/>
</dbReference>
<feature type="compositionally biased region" description="Polar residues" evidence="1">
    <location>
        <begin position="273"/>
        <end position="283"/>
    </location>
</feature>
<gene>
    <name evidence="4" type="ORF">FF011L_27910</name>
</gene>
<keyword evidence="2" id="KW-1133">Transmembrane helix</keyword>
<feature type="region of interest" description="Disordered" evidence="1">
    <location>
        <begin position="234"/>
        <end position="415"/>
    </location>
</feature>
<accession>A0A517MGK1</accession>
<dbReference type="Pfam" id="PF12034">
    <property type="entry name" value="YfbK_C"/>
    <property type="match status" value="1"/>
</dbReference>
<dbReference type="InterPro" id="IPR002035">
    <property type="entry name" value="VWF_A"/>
</dbReference>
<reference evidence="4 5" key="1">
    <citation type="submission" date="2019-02" db="EMBL/GenBank/DDBJ databases">
        <title>Deep-cultivation of Planctomycetes and their phenomic and genomic characterization uncovers novel biology.</title>
        <authorList>
            <person name="Wiegand S."/>
            <person name="Jogler M."/>
            <person name="Boedeker C."/>
            <person name="Pinto D."/>
            <person name="Vollmers J."/>
            <person name="Rivas-Marin E."/>
            <person name="Kohn T."/>
            <person name="Peeters S.H."/>
            <person name="Heuer A."/>
            <person name="Rast P."/>
            <person name="Oberbeckmann S."/>
            <person name="Bunk B."/>
            <person name="Jeske O."/>
            <person name="Meyerdierks A."/>
            <person name="Storesund J.E."/>
            <person name="Kallscheuer N."/>
            <person name="Luecker S."/>
            <person name="Lage O.M."/>
            <person name="Pohl T."/>
            <person name="Merkel B.J."/>
            <person name="Hornburger P."/>
            <person name="Mueller R.-W."/>
            <person name="Bruemmer F."/>
            <person name="Labrenz M."/>
            <person name="Spormann A.M."/>
            <person name="Op den Camp H."/>
            <person name="Overmann J."/>
            <person name="Amann R."/>
            <person name="Jetten M.S.M."/>
            <person name="Mascher T."/>
            <person name="Medema M.H."/>
            <person name="Devos D.P."/>
            <person name="Kaster A.-K."/>
            <person name="Ovreas L."/>
            <person name="Rohde M."/>
            <person name="Galperin M.Y."/>
            <person name="Jogler C."/>
        </authorList>
    </citation>
    <scope>NUCLEOTIDE SEQUENCE [LARGE SCALE GENOMIC DNA]</scope>
    <source>
        <strain evidence="4 5">FF011L</strain>
    </source>
</reference>